<dbReference type="Pfam" id="PF14039">
    <property type="entry name" value="YusW"/>
    <property type="match status" value="1"/>
</dbReference>
<dbReference type="RefSeq" id="WP_121679662.1">
    <property type="nucleotide sequence ID" value="NZ_RCVZ01000003.1"/>
</dbReference>
<feature type="signal peptide" evidence="1">
    <location>
        <begin position="1"/>
        <end position="23"/>
    </location>
</feature>
<keyword evidence="3" id="KW-1185">Reference proteome</keyword>
<evidence type="ECO:0000313" key="2">
    <source>
        <dbReference type="EMBL" id="RLQ96641.1"/>
    </source>
</evidence>
<evidence type="ECO:0000256" key="1">
    <source>
        <dbReference type="SAM" id="SignalP"/>
    </source>
</evidence>
<accession>A0A3L7K3Q2</accession>
<reference evidence="2 3" key="1">
    <citation type="submission" date="2018-10" db="EMBL/GenBank/DDBJ databases">
        <title>Falsibacillus sp. genome draft.</title>
        <authorList>
            <person name="Shi S."/>
        </authorList>
    </citation>
    <scope>NUCLEOTIDE SEQUENCE [LARGE SCALE GENOMIC DNA]</scope>
    <source>
        <strain evidence="2 3">GY 10110</strain>
    </source>
</reference>
<organism evidence="2 3">
    <name type="scientific">Falsibacillus albus</name>
    <dbReference type="NCBI Taxonomy" id="2478915"/>
    <lineage>
        <taxon>Bacteria</taxon>
        <taxon>Bacillati</taxon>
        <taxon>Bacillota</taxon>
        <taxon>Bacilli</taxon>
        <taxon>Bacillales</taxon>
        <taxon>Bacillaceae</taxon>
        <taxon>Falsibacillus</taxon>
    </lineage>
</organism>
<dbReference type="EMBL" id="RCVZ01000003">
    <property type="protein sequence ID" value="RLQ96641.1"/>
    <property type="molecule type" value="Genomic_DNA"/>
</dbReference>
<comment type="caution">
    <text evidence="2">The sequence shown here is derived from an EMBL/GenBank/DDBJ whole genome shotgun (WGS) entry which is preliminary data.</text>
</comment>
<feature type="chain" id="PRO_5018085256" evidence="1">
    <location>
        <begin position="24"/>
        <end position="267"/>
    </location>
</feature>
<dbReference type="OrthoDB" id="2854142at2"/>
<gene>
    <name evidence="2" type="ORF">D9X91_05930</name>
</gene>
<protein>
    <submittedName>
        <fullName evidence="2">Uncharacterized protein</fullName>
    </submittedName>
</protein>
<dbReference type="Proteomes" id="UP000276770">
    <property type="component" value="Unassembled WGS sequence"/>
</dbReference>
<proteinExistence type="predicted"/>
<keyword evidence="1" id="KW-0732">Signal</keyword>
<evidence type="ECO:0000313" key="3">
    <source>
        <dbReference type="Proteomes" id="UP000276770"/>
    </source>
</evidence>
<name>A0A3L7K3Q2_9BACI</name>
<dbReference type="AlphaFoldDB" id="A0A3L7K3Q2"/>
<sequence>MKKTASILLSAALALNVTGVASAHGYQHHHKCDGHNHGEHAKAWNAVHQFEGQAVLTDGTKYMVQYNEHSGAVNVMVKKEDGNKKYVFTEKEAKERVAEFVKSLDLSTKLSKEEVVQRLSDALGIKPSDVEQVKANVKFGHHSHVALSYKKGENTDLHLNNIKDANVLLKGKDGYFYHVTYNMEENGQFHAVVEKKTADGKQVLKDQAALQELARVQEGLTPKAGTTLKAYIDQAAAVLGVQPEDVEQAKLDLNFDQGTKIHFDYKK</sequence>
<dbReference type="InterPro" id="IPR025623">
    <property type="entry name" value="YusW"/>
</dbReference>